<dbReference type="KEGG" id="bfc:BacF7301_12260"/>
<sequence length="468" mass="50098">MRNKKFIFSMGVAALLFAACSNDDNLVTGTGGGAAEPTIVEGEPTYASFTVKSGEVKNSRAATAPETGDDQITGDVTLLIFNYQTKVLENKFTMTPTSGTANGTFLVTSGKKRIYAFANLKNESGSAKIEALQPKVSTVDEMLALVTDEAGTSLGQTATNVPMSNIDDGLAKDVANGVEQTDAPTSNHIDLKMLRMLSRAKLVLKSGVDDKFKASGFTANNIAKVTYLVQHAVGSVVKSPLYEKTWGSGITANDFMAKETFYTGSTENTVNQLNQYYYLTENTSPSFLKGAATHFILKGVYIPARIIRSGAFDVATQNLKFEYGGTPTEADCDEYCYVTESPNAAVIPTGEFFLNRDILNDAINAYNAAVTADKRITASDVKYNEYTTGSYYRINLGEGEAGATVFGVKRNNSYTVTVNSVTGPGFNTPDGTNGAEGDPSTPIDQKTYLDVTVTVAPWTEVSQGTDIN</sequence>
<evidence type="ECO:0000256" key="6">
    <source>
        <dbReference type="SAM" id="SignalP"/>
    </source>
</evidence>
<dbReference type="AlphaFoldDB" id="A0A6H0KNC1"/>
<evidence type="ECO:0000259" key="7">
    <source>
        <dbReference type="Pfam" id="PF06321"/>
    </source>
</evidence>
<dbReference type="InterPro" id="IPR047786">
    <property type="entry name" value="Mfa1_fim"/>
</dbReference>
<dbReference type="InterPro" id="IPR029140">
    <property type="entry name" value="Mfa1_C"/>
</dbReference>
<dbReference type="GO" id="GO:0009418">
    <property type="term" value="C:pilus shaft"/>
    <property type="evidence" value="ECO:0007669"/>
    <property type="project" value="InterPro"/>
</dbReference>
<evidence type="ECO:0000259" key="8">
    <source>
        <dbReference type="Pfam" id="PF15495"/>
    </source>
</evidence>
<dbReference type="Gene3D" id="2.60.40.3690">
    <property type="match status" value="1"/>
</dbReference>
<evidence type="ECO:0000256" key="1">
    <source>
        <dbReference type="ARBA" id="ARBA00004561"/>
    </source>
</evidence>
<evidence type="ECO:0000313" key="9">
    <source>
        <dbReference type="EMBL" id="QIU94870.1"/>
    </source>
</evidence>
<name>A0A6H0KNC1_9BACE</name>
<evidence type="ECO:0000256" key="4">
    <source>
        <dbReference type="ARBA" id="ARBA00023263"/>
    </source>
</evidence>
<proteinExistence type="inferred from homology"/>
<feature type="domain" description="Major fimbrial subunit protein N-terminal" evidence="7">
    <location>
        <begin position="48"/>
        <end position="166"/>
    </location>
</feature>
<dbReference type="EMBL" id="CP050831">
    <property type="protein sequence ID" value="QIU94870.1"/>
    <property type="molecule type" value="Genomic_DNA"/>
</dbReference>
<organism evidence="9 10">
    <name type="scientific">Bacteroides faecium</name>
    <dbReference type="NCBI Taxonomy" id="2715212"/>
    <lineage>
        <taxon>Bacteria</taxon>
        <taxon>Pseudomonadati</taxon>
        <taxon>Bacteroidota</taxon>
        <taxon>Bacteroidia</taxon>
        <taxon>Bacteroidales</taxon>
        <taxon>Bacteroidaceae</taxon>
        <taxon>Bacteroides</taxon>
    </lineage>
</organism>
<evidence type="ECO:0000313" key="10">
    <source>
        <dbReference type="Proteomes" id="UP000501780"/>
    </source>
</evidence>
<dbReference type="Pfam" id="PF15495">
    <property type="entry name" value="Fimbrillin_C"/>
    <property type="match status" value="1"/>
</dbReference>
<feature type="region of interest" description="Disordered" evidence="5">
    <location>
        <begin position="423"/>
        <end position="444"/>
    </location>
</feature>
<feature type="domain" description="Minor fimbrium subunit Mfa1 C-terminal" evidence="8">
    <location>
        <begin position="390"/>
        <end position="463"/>
    </location>
</feature>
<dbReference type="InterPro" id="IPR029141">
    <property type="entry name" value="FimA_N"/>
</dbReference>
<dbReference type="PROSITE" id="PS51257">
    <property type="entry name" value="PROKAR_LIPOPROTEIN"/>
    <property type="match status" value="1"/>
</dbReference>
<feature type="chain" id="PRO_5026007326" evidence="6">
    <location>
        <begin position="19"/>
        <end position="468"/>
    </location>
</feature>
<comment type="similarity">
    <text evidence="2">Belongs to the bacteroidetes fimbrillin superfamily. FimA/Mfa1 family.</text>
</comment>
<keyword evidence="10" id="KW-1185">Reference proteome</keyword>
<protein>
    <submittedName>
        <fullName evidence="9">Fimbria major subunit</fullName>
    </submittedName>
</protein>
<evidence type="ECO:0000256" key="5">
    <source>
        <dbReference type="SAM" id="MobiDB-lite"/>
    </source>
</evidence>
<keyword evidence="4" id="KW-0281">Fimbrium</keyword>
<evidence type="ECO:0000256" key="2">
    <source>
        <dbReference type="ARBA" id="ARBA00006011"/>
    </source>
</evidence>
<reference evidence="9 10" key="1">
    <citation type="submission" date="2020-03" db="EMBL/GenBank/DDBJ databases">
        <title>Genomic analysis of Bacteroides faecium CBA7301.</title>
        <authorList>
            <person name="Kim J."/>
            <person name="Roh S.W."/>
        </authorList>
    </citation>
    <scope>NUCLEOTIDE SEQUENCE [LARGE SCALE GENOMIC DNA]</scope>
    <source>
        <strain evidence="9 10">CBA7301</strain>
    </source>
</reference>
<evidence type="ECO:0000256" key="3">
    <source>
        <dbReference type="ARBA" id="ARBA00022729"/>
    </source>
</evidence>
<dbReference type="Pfam" id="PF06321">
    <property type="entry name" value="P_gingi_FimA"/>
    <property type="match status" value="1"/>
</dbReference>
<dbReference type="Gene3D" id="2.60.40.2580">
    <property type="match status" value="1"/>
</dbReference>
<dbReference type="RefSeq" id="WP_167963167.1">
    <property type="nucleotide sequence ID" value="NZ_CP050831.1"/>
</dbReference>
<keyword evidence="3 6" id="KW-0732">Signal</keyword>
<accession>A0A6H0KNC1</accession>
<dbReference type="NCBIfam" id="NF038041">
    <property type="entry name" value="fim_Mfa1_fam"/>
    <property type="match status" value="1"/>
</dbReference>
<comment type="subcellular location">
    <subcellularLocation>
        <location evidence="1">Fimbrium</location>
    </subcellularLocation>
</comment>
<gene>
    <name evidence="9" type="ORF">BacF7301_12260</name>
</gene>
<feature type="signal peptide" evidence="6">
    <location>
        <begin position="1"/>
        <end position="18"/>
    </location>
</feature>
<dbReference type="Proteomes" id="UP000501780">
    <property type="component" value="Chromosome"/>
</dbReference>